<dbReference type="AlphaFoldDB" id="A0A419PFA4"/>
<name>A0A419PFA4_CLOSI</name>
<comment type="caution">
    <text evidence="1">The sequence shown here is derived from an EMBL/GenBank/DDBJ whole genome shotgun (WGS) entry which is preliminary data.</text>
</comment>
<evidence type="ECO:0000313" key="1">
    <source>
        <dbReference type="EMBL" id="KAG5440950.1"/>
    </source>
</evidence>
<organism evidence="1 2">
    <name type="scientific">Clonorchis sinensis</name>
    <name type="common">Chinese liver fluke</name>
    <dbReference type="NCBI Taxonomy" id="79923"/>
    <lineage>
        <taxon>Eukaryota</taxon>
        <taxon>Metazoa</taxon>
        <taxon>Spiralia</taxon>
        <taxon>Lophotrochozoa</taxon>
        <taxon>Platyhelminthes</taxon>
        <taxon>Trematoda</taxon>
        <taxon>Digenea</taxon>
        <taxon>Opisthorchiida</taxon>
        <taxon>Opisthorchiata</taxon>
        <taxon>Opisthorchiidae</taxon>
        <taxon>Clonorchis</taxon>
    </lineage>
</organism>
<feature type="non-terminal residue" evidence="1">
    <location>
        <position position="111"/>
    </location>
</feature>
<evidence type="ECO:0000313" key="2">
    <source>
        <dbReference type="Proteomes" id="UP000286415"/>
    </source>
</evidence>
<dbReference type="InParanoid" id="A0A419PFA4"/>
<dbReference type="Proteomes" id="UP000286415">
    <property type="component" value="Unassembled WGS sequence"/>
</dbReference>
<proteinExistence type="predicted"/>
<reference evidence="1 2" key="2">
    <citation type="journal article" date="2021" name="Genomics">
        <title>High-quality reference genome for Clonorchis sinensis.</title>
        <authorList>
            <person name="Young N.D."/>
            <person name="Stroehlein A.J."/>
            <person name="Kinkar L."/>
            <person name="Wang T."/>
            <person name="Sohn W.M."/>
            <person name="Chang B.C.H."/>
            <person name="Kaur P."/>
            <person name="Weisz D."/>
            <person name="Dudchenko O."/>
            <person name="Aiden E.L."/>
            <person name="Korhonen P.K."/>
            <person name="Gasser R.B."/>
        </authorList>
    </citation>
    <scope>NUCLEOTIDE SEQUENCE [LARGE SCALE GENOMIC DNA]</scope>
    <source>
        <strain evidence="1">Cs-k2</strain>
    </source>
</reference>
<keyword evidence="2" id="KW-1185">Reference proteome</keyword>
<gene>
    <name evidence="1" type="ORF">CSKR_109733</name>
</gene>
<sequence>MNCLRPILSCDFSTRGHNLLTSRPDKSDRARLIVAINHTNTLSICVSKLGNFGIPSSLCAPLKTGEACQPITNSEAKHLIDQKTNVRCFQPMAAERLASVPRCRNDTVYGV</sequence>
<protein>
    <submittedName>
        <fullName evidence="1">Uncharacterized protein</fullName>
    </submittedName>
</protein>
<accession>A0A419PFA4</accession>
<dbReference type="EMBL" id="NIRI02000077">
    <property type="protein sequence ID" value="KAG5440950.1"/>
    <property type="molecule type" value="Genomic_DNA"/>
</dbReference>
<reference evidence="1 2" key="1">
    <citation type="journal article" date="2018" name="Biotechnol. Adv.">
        <title>Improved genomic resources and new bioinformatic workflow for the carcinogenic parasite Clonorchis sinensis: Biotechnological implications.</title>
        <authorList>
            <person name="Wang D."/>
            <person name="Korhonen P.K."/>
            <person name="Gasser R.B."/>
            <person name="Young N.D."/>
        </authorList>
    </citation>
    <scope>NUCLEOTIDE SEQUENCE [LARGE SCALE GENOMIC DNA]</scope>
    <source>
        <strain evidence="1">Cs-k2</strain>
    </source>
</reference>